<organism evidence="7 8">
    <name type="scientific">Heracleum sosnowskyi</name>
    <dbReference type="NCBI Taxonomy" id="360622"/>
    <lineage>
        <taxon>Eukaryota</taxon>
        <taxon>Viridiplantae</taxon>
        <taxon>Streptophyta</taxon>
        <taxon>Embryophyta</taxon>
        <taxon>Tracheophyta</taxon>
        <taxon>Spermatophyta</taxon>
        <taxon>Magnoliopsida</taxon>
        <taxon>eudicotyledons</taxon>
        <taxon>Gunneridae</taxon>
        <taxon>Pentapetalae</taxon>
        <taxon>asterids</taxon>
        <taxon>campanulids</taxon>
        <taxon>Apiales</taxon>
        <taxon>Apiaceae</taxon>
        <taxon>Apioideae</taxon>
        <taxon>apioid superclade</taxon>
        <taxon>Tordylieae</taxon>
        <taxon>Tordyliinae</taxon>
        <taxon>Heracleum</taxon>
    </lineage>
</organism>
<comment type="caution">
    <text evidence="7">The sequence shown here is derived from an EMBL/GenBank/DDBJ whole genome shotgun (WGS) entry which is preliminary data.</text>
</comment>
<dbReference type="Pfam" id="PF01426">
    <property type="entry name" value="BAH"/>
    <property type="match status" value="1"/>
</dbReference>
<dbReference type="PROSITE" id="PS50016">
    <property type="entry name" value="ZF_PHD_2"/>
    <property type="match status" value="1"/>
</dbReference>
<evidence type="ECO:0000313" key="7">
    <source>
        <dbReference type="EMBL" id="KAK1353439.1"/>
    </source>
</evidence>
<gene>
    <name evidence="7" type="ORF">POM88_052574</name>
</gene>
<dbReference type="GO" id="GO:0008270">
    <property type="term" value="F:zinc ion binding"/>
    <property type="evidence" value="ECO:0007669"/>
    <property type="project" value="UniProtKB-KW"/>
</dbReference>
<evidence type="ECO:0000259" key="6">
    <source>
        <dbReference type="PROSITE" id="PS51038"/>
    </source>
</evidence>
<feature type="domain" description="PHD-type" evidence="5">
    <location>
        <begin position="108"/>
        <end position="158"/>
    </location>
</feature>
<dbReference type="PROSITE" id="PS01359">
    <property type="entry name" value="ZF_PHD_1"/>
    <property type="match status" value="1"/>
</dbReference>
<evidence type="ECO:0000256" key="4">
    <source>
        <dbReference type="PROSITE-ProRule" id="PRU00146"/>
    </source>
</evidence>
<dbReference type="InterPro" id="IPR043151">
    <property type="entry name" value="BAH_sf"/>
</dbReference>
<dbReference type="Pfam" id="PF00628">
    <property type="entry name" value="PHD"/>
    <property type="match status" value="1"/>
</dbReference>
<reference evidence="7" key="2">
    <citation type="submission" date="2023-05" db="EMBL/GenBank/DDBJ databases">
        <authorList>
            <person name="Schelkunov M.I."/>
        </authorList>
    </citation>
    <scope>NUCLEOTIDE SEQUENCE</scope>
    <source>
        <strain evidence="7">Hsosn_3</strain>
        <tissue evidence="7">Leaf</tissue>
    </source>
</reference>
<evidence type="ECO:0000259" key="5">
    <source>
        <dbReference type="PROSITE" id="PS50016"/>
    </source>
</evidence>
<dbReference type="InterPro" id="IPR019786">
    <property type="entry name" value="Zinc_finger_PHD-type_CS"/>
</dbReference>
<feature type="domain" description="BAH" evidence="6">
    <location>
        <begin position="1"/>
        <end position="106"/>
    </location>
</feature>
<keyword evidence="8" id="KW-1185">Reference proteome</keyword>
<dbReference type="Proteomes" id="UP001237642">
    <property type="component" value="Unassembled WGS sequence"/>
</dbReference>
<evidence type="ECO:0000313" key="8">
    <source>
        <dbReference type="Proteomes" id="UP001237642"/>
    </source>
</evidence>
<keyword evidence="3" id="KW-0862">Zinc</keyword>
<dbReference type="InterPro" id="IPR001025">
    <property type="entry name" value="BAH_dom"/>
</dbReference>
<evidence type="ECO:0000256" key="3">
    <source>
        <dbReference type="ARBA" id="ARBA00022833"/>
    </source>
</evidence>
<dbReference type="InterPro" id="IPR019787">
    <property type="entry name" value="Znf_PHD-finger"/>
</dbReference>
<accession>A0AAD8GS08</accession>
<protein>
    <submittedName>
        <fullName evidence="7">Chromatin remodeling protein EBS</fullName>
    </submittedName>
</protein>
<dbReference type="PANTHER" id="PTHR46364">
    <property type="entry name" value="OS08G0421900 PROTEIN"/>
    <property type="match status" value="1"/>
</dbReference>
<dbReference type="GO" id="GO:0003682">
    <property type="term" value="F:chromatin binding"/>
    <property type="evidence" value="ECO:0007669"/>
    <property type="project" value="InterPro"/>
</dbReference>
<dbReference type="Gene3D" id="3.30.40.10">
    <property type="entry name" value="Zinc/RING finger domain, C3HC4 (zinc finger)"/>
    <property type="match status" value="1"/>
</dbReference>
<evidence type="ECO:0000256" key="1">
    <source>
        <dbReference type="ARBA" id="ARBA00022723"/>
    </source>
</evidence>
<dbReference type="SMART" id="SM00249">
    <property type="entry name" value="PHD"/>
    <property type="match status" value="1"/>
</dbReference>
<dbReference type="InterPro" id="IPR011011">
    <property type="entry name" value="Znf_FYVE_PHD"/>
</dbReference>
<keyword evidence="1" id="KW-0479">Metal-binding</keyword>
<dbReference type="Gene3D" id="2.30.30.490">
    <property type="match status" value="1"/>
</dbReference>
<keyword evidence="2 4" id="KW-0863">Zinc-finger</keyword>
<dbReference type="PROSITE" id="PS51038">
    <property type="entry name" value="BAH"/>
    <property type="match status" value="1"/>
</dbReference>
<dbReference type="EMBL" id="JAUIZM010000013">
    <property type="protein sequence ID" value="KAK1353439.1"/>
    <property type="molecule type" value="Genomic_DNA"/>
</dbReference>
<evidence type="ECO:0000256" key="2">
    <source>
        <dbReference type="ARBA" id="ARBA00022771"/>
    </source>
</evidence>
<dbReference type="InterPro" id="IPR001965">
    <property type="entry name" value="Znf_PHD"/>
</dbReference>
<sequence length="158" mass="18349">MKSPEPDNRPYIAPVKKFGTDSKGNSMVTVRWYYWPEEASGGRKQFHGAKELFLSDHYDFQSTNTIEGKCIVHSFKEYTKLEVVGDEDYYSGFEYKARAKEFTHNYVSVYCNCEMPHNPDDMMMQCDKCKDWFHPGCVKITSAQGKRLSNYICDECSP</sequence>
<name>A0AAD8GS08_9APIA</name>
<dbReference type="SUPFAM" id="SSF57903">
    <property type="entry name" value="FYVE/PHD zinc finger"/>
    <property type="match status" value="1"/>
</dbReference>
<dbReference type="AlphaFoldDB" id="A0AAD8GS08"/>
<dbReference type="InterPro" id="IPR013083">
    <property type="entry name" value="Znf_RING/FYVE/PHD"/>
</dbReference>
<reference evidence="7" key="1">
    <citation type="submission" date="2023-02" db="EMBL/GenBank/DDBJ databases">
        <title>Genome of toxic invasive species Heracleum sosnowskyi carries increased number of genes despite the absence of recent whole-genome duplications.</title>
        <authorList>
            <person name="Schelkunov M."/>
            <person name="Shtratnikova V."/>
            <person name="Makarenko M."/>
            <person name="Klepikova A."/>
            <person name="Omelchenko D."/>
            <person name="Novikova G."/>
            <person name="Obukhova E."/>
            <person name="Bogdanov V."/>
            <person name="Penin A."/>
            <person name="Logacheva M."/>
        </authorList>
    </citation>
    <scope>NUCLEOTIDE SEQUENCE</scope>
    <source>
        <strain evidence="7">Hsosn_3</strain>
        <tissue evidence="7">Leaf</tissue>
    </source>
</reference>
<proteinExistence type="predicted"/>
<dbReference type="SMART" id="SM00439">
    <property type="entry name" value="BAH"/>
    <property type="match status" value="1"/>
</dbReference>